<dbReference type="CDD" id="cd00761">
    <property type="entry name" value="Glyco_tranf_GTA_type"/>
    <property type="match status" value="1"/>
</dbReference>
<dbReference type="Pfam" id="PF00535">
    <property type="entry name" value="Glycos_transf_2"/>
    <property type="match status" value="1"/>
</dbReference>
<proteinExistence type="predicted"/>
<dbReference type="RefSeq" id="WP_055072633.1">
    <property type="nucleotide sequence ID" value="NZ_CP143954.1"/>
</dbReference>
<dbReference type="Proteomes" id="UP000095553">
    <property type="component" value="Unassembled WGS sequence"/>
</dbReference>
<dbReference type="SUPFAM" id="SSF53448">
    <property type="entry name" value="Nucleotide-diphospho-sugar transferases"/>
    <property type="match status" value="1"/>
</dbReference>
<gene>
    <name evidence="1" type="primary">kfoC_4</name>
    <name evidence="1" type="ORF">ERS852571_01208</name>
</gene>
<dbReference type="PANTHER" id="PTHR22916:SF3">
    <property type="entry name" value="UDP-GLCNAC:BETAGAL BETA-1,3-N-ACETYLGLUCOSAMINYLTRANSFERASE-LIKE PROTEIN 1"/>
    <property type="match status" value="1"/>
</dbReference>
<name>A0A173SJN8_ANAHA</name>
<dbReference type="PANTHER" id="PTHR22916">
    <property type="entry name" value="GLYCOSYLTRANSFERASE"/>
    <property type="match status" value="1"/>
</dbReference>
<organism evidence="1 2">
    <name type="scientific">Anaerostipes hadrus</name>
    <dbReference type="NCBI Taxonomy" id="649756"/>
    <lineage>
        <taxon>Bacteria</taxon>
        <taxon>Bacillati</taxon>
        <taxon>Bacillota</taxon>
        <taxon>Clostridia</taxon>
        <taxon>Lachnospirales</taxon>
        <taxon>Lachnospiraceae</taxon>
        <taxon>Anaerostipes</taxon>
    </lineage>
</organism>
<evidence type="ECO:0000313" key="2">
    <source>
        <dbReference type="Proteomes" id="UP000095553"/>
    </source>
</evidence>
<dbReference type="InterPro" id="IPR001173">
    <property type="entry name" value="Glyco_trans_2-like"/>
</dbReference>
<accession>A0A173SJN8</accession>
<protein>
    <submittedName>
        <fullName evidence="1">Chondroitin polymerase</fullName>
    </submittedName>
</protein>
<sequence>MKFSIIVPVYNVEKYLPRCLDSVLDQEFDDYEIIAVDDESPDNSIDILNEYQKKTEKLKIIRQKNKGLGGARNTGIKEAAGEYLIFLDSDDYILPKMLSSLNEYLKKEDLDILAFDCERVTESGQTIERVSVKDYQDQYTSLNAKQYLLFEPTSCVKTYRRTLYTEHGIEFPEKLWYEDLATTLKLSAYATKIGYLKEVFYYYVQQPDSITHSTNTERMMEIITAYDSVIQFYKQNNKFEEFYTELEWNCALHVLYYSAFRLLIAGMNLKQMKQLYQHSKQIFPNLENNQYVKMKKDQYHMMNLIIDKHYFRFYLKTGFWTKCYNLLKRFRGK</sequence>
<reference evidence="1 2" key="1">
    <citation type="submission" date="2015-09" db="EMBL/GenBank/DDBJ databases">
        <authorList>
            <consortium name="Pathogen Informatics"/>
        </authorList>
    </citation>
    <scope>NUCLEOTIDE SEQUENCE [LARGE SCALE GENOMIC DNA]</scope>
    <source>
        <strain evidence="1 2">2789STDY5834959</strain>
    </source>
</reference>
<dbReference type="InterPro" id="IPR029044">
    <property type="entry name" value="Nucleotide-diphossugar_trans"/>
</dbReference>
<dbReference type="GO" id="GO:0016758">
    <property type="term" value="F:hexosyltransferase activity"/>
    <property type="evidence" value="ECO:0007669"/>
    <property type="project" value="UniProtKB-ARBA"/>
</dbReference>
<dbReference type="AlphaFoldDB" id="A0A173SJN8"/>
<evidence type="ECO:0000313" key="1">
    <source>
        <dbReference type="EMBL" id="CUM89408.1"/>
    </source>
</evidence>
<dbReference type="EMBL" id="CYXY01000006">
    <property type="protein sequence ID" value="CUM89408.1"/>
    <property type="molecule type" value="Genomic_DNA"/>
</dbReference>
<dbReference type="Gene3D" id="3.90.550.10">
    <property type="entry name" value="Spore Coat Polysaccharide Biosynthesis Protein SpsA, Chain A"/>
    <property type="match status" value="1"/>
</dbReference>